<dbReference type="AlphaFoldDB" id="A0A371BJD2"/>
<evidence type="ECO:0000256" key="4">
    <source>
        <dbReference type="ARBA" id="ARBA00023136"/>
    </source>
</evidence>
<dbReference type="NCBIfam" id="NF002099">
    <property type="entry name" value="PRK00944.1"/>
    <property type="match status" value="1"/>
</dbReference>
<dbReference type="Pfam" id="PF10755">
    <property type="entry name" value="DUF2585"/>
    <property type="match status" value="1"/>
</dbReference>
<sequence>MNWPLRISKFSALIAFLLFAIIGAILWSMGRPPICACGDVKLLHLVVQSSENSQHLADWYTPSHIIHGFLFYGAGYLLRRKWPALFPLGVAVALAILVEGAWEILENSPVIIDRYREVTISYGYAGDSIVNSLADIAWMIFGFFLASRLPWKATLALGLAMELFVGWMIRDNLALNILMLTVPLESVKEWQAGASGYWVTGKA</sequence>
<proteinExistence type="inferred from homology"/>
<dbReference type="InterPro" id="IPR019691">
    <property type="entry name" value="DUF2585"/>
</dbReference>
<name>A0A371BJD2_9SPHN</name>
<reference evidence="7" key="1">
    <citation type="submission" date="2018-08" db="EMBL/GenBank/DDBJ databases">
        <authorList>
            <person name="Kim S.-J."/>
            <person name="Jung G.-Y."/>
        </authorList>
    </citation>
    <scope>NUCLEOTIDE SEQUENCE [LARGE SCALE GENOMIC DNA]</scope>
    <source>
        <strain evidence="7">GY_G</strain>
    </source>
</reference>
<dbReference type="HAMAP" id="MF_01514">
    <property type="entry name" value="UPF0314"/>
    <property type="match status" value="1"/>
</dbReference>
<accession>A0A371BJD2</accession>
<keyword evidence="1 5" id="KW-1003">Cell membrane</keyword>
<feature type="transmembrane region" description="Helical" evidence="5">
    <location>
        <begin position="61"/>
        <end position="78"/>
    </location>
</feature>
<evidence type="ECO:0000313" key="7">
    <source>
        <dbReference type="Proteomes" id="UP000263833"/>
    </source>
</evidence>
<evidence type="ECO:0000313" key="6">
    <source>
        <dbReference type="EMBL" id="RDV07690.1"/>
    </source>
</evidence>
<comment type="similarity">
    <text evidence="5">Belongs to the UPF0314 family.</text>
</comment>
<feature type="transmembrane region" description="Helical" evidence="5">
    <location>
        <begin position="153"/>
        <end position="170"/>
    </location>
</feature>
<evidence type="ECO:0000256" key="3">
    <source>
        <dbReference type="ARBA" id="ARBA00022989"/>
    </source>
</evidence>
<keyword evidence="3 5" id="KW-1133">Transmembrane helix</keyword>
<evidence type="ECO:0000256" key="5">
    <source>
        <dbReference type="HAMAP-Rule" id="MF_01514"/>
    </source>
</evidence>
<dbReference type="GO" id="GO:0005886">
    <property type="term" value="C:plasma membrane"/>
    <property type="evidence" value="ECO:0007669"/>
    <property type="project" value="UniProtKB-SubCell"/>
</dbReference>
<dbReference type="Proteomes" id="UP000263833">
    <property type="component" value="Unassembled WGS sequence"/>
</dbReference>
<evidence type="ECO:0000256" key="1">
    <source>
        <dbReference type="ARBA" id="ARBA00022475"/>
    </source>
</evidence>
<dbReference type="EMBL" id="QRGP01000001">
    <property type="protein sequence ID" value="RDV07690.1"/>
    <property type="molecule type" value="Genomic_DNA"/>
</dbReference>
<comment type="subcellular location">
    <subcellularLocation>
        <location evidence="5">Cell membrane</location>
        <topology evidence="5">Multi-pass membrane protein</topology>
    </subcellularLocation>
</comment>
<organism evidence="6 7">
    <name type="scientific">Sphingorhabdus pulchriflava</name>
    <dbReference type="NCBI Taxonomy" id="2292257"/>
    <lineage>
        <taxon>Bacteria</taxon>
        <taxon>Pseudomonadati</taxon>
        <taxon>Pseudomonadota</taxon>
        <taxon>Alphaproteobacteria</taxon>
        <taxon>Sphingomonadales</taxon>
        <taxon>Sphingomonadaceae</taxon>
        <taxon>Sphingorhabdus</taxon>
    </lineage>
</organism>
<keyword evidence="2 5" id="KW-0812">Transmembrane</keyword>
<protein>
    <recommendedName>
        <fullName evidence="5">UPF0314 protein DXH95_10315</fullName>
    </recommendedName>
</protein>
<evidence type="ECO:0000256" key="2">
    <source>
        <dbReference type="ARBA" id="ARBA00022692"/>
    </source>
</evidence>
<feature type="transmembrane region" description="Helical" evidence="5">
    <location>
        <begin position="85"/>
        <end position="102"/>
    </location>
</feature>
<feature type="transmembrane region" description="Helical" evidence="5">
    <location>
        <begin position="122"/>
        <end position="146"/>
    </location>
</feature>
<dbReference type="RefSeq" id="WP_115549235.1">
    <property type="nucleotide sequence ID" value="NZ_QRGP01000001.1"/>
</dbReference>
<comment type="caution">
    <text evidence="6">The sequence shown here is derived from an EMBL/GenBank/DDBJ whole genome shotgun (WGS) entry which is preliminary data.</text>
</comment>
<keyword evidence="4 5" id="KW-0472">Membrane</keyword>
<dbReference type="OrthoDB" id="9811954at2"/>
<keyword evidence="7" id="KW-1185">Reference proteome</keyword>
<gene>
    <name evidence="6" type="ORF">DXH95_10315</name>
</gene>